<dbReference type="Pfam" id="PF06073">
    <property type="entry name" value="DUF934"/>
    <property type="match status" value="1"/>
</dbReference>
<accession>A0A1M7Z736</accession>
<dbReference type="Proteomes" id="UP000186406">
    <property type="component" value="Unassembled WGS sequence"/>
</dbReference>
<protein>
    <submittedName>
        <fullName evidence="2">Uncharacterized conserved protein, DUF934 family</fullName>
    </submittedName>
</protein>
<keyword evidence="3" id="KW-1185">Reference proteome</keyword>
<gene>
    <name evidence="2" type="ORF">SAMN02745172_00399</name>
</gene>
<dbReference type="RefSeq" id="WP_073625514.1">
    <property type="nucleotide sequence ID" value="NZ_FRXO01000001.1"/>
</dbReference>
<dbReference type="PIRSF" id="PIRSF030820">
    <property type="entry name" value="UCP030820"/>
    <property type="match status" value="1"/>
</dbReference>
<sequence length="171" mass="18947">MTDDIFRAGRFEPDDWRPLADGEAVPAEGKVLIPFARYVAERDGLAGDNRPLGILIAPGEKIEDIADELDRFAVIAVSFPAYTDGRNYSTARLARERYGYKGEIRAVGNVLLDQVQLMWRCGIDALQVTNEPTRRRLAEGRVPGMPVFYQPADGAGEKPGSATRSWLRRPG</sequence>
<dbReference type="STRING" id="1123029.SAMN02745172_00399"/>
<proteinExistence type="predicted"/>
<dbReference type="OrthoDB" id="9800421at2"/>
<reference evidence="2 3" key="1">
    <citation type="submission" date="2016-12" db="EMBL/GenBank/DDBJ databases">
        <authorList>
            <person name="Song W.-J."/>
            <person name="Kurnit D.M."/>
        </authorList>
    </citation>
    <scope>NUCLEOTIDE SEQUENCE [LARGE SCALE GENOMIC DNA]</scope>
    <source>
        <strain evidence="2 3">DSM 19599</strain>
    </source>
</reference>
<feature type="region of interest" description="Disordered" evidence="1">
    <location>
        <begin position="148"/>
        <end position="171"/>
    </location>
</feature>
<evidence type="ECO:0000313" key="3">
    <source>
        <dbReference type="Proteomes" id="UP000186406"/>
    </source>
</evidence>
<evidence type="ECO:0000313" key="2">
    <source>
        <dbReference type="EMBL" id="SHO60743.1"/>
    </source>
</evidence>
<name>A0A1M7Z736_9HYPH</name>
<dbReference type="AlphaFoldDB" id="A0A1M7Z736"/>
<dbReference type="EMBL" id="FRXO01000001">
    <property type="protein sequence ID" value="SHO60743.1"/>
    <property type="molecule type" value="Genomic_DNA"/>
</dbReference>
<organism evidence="2 3">
    <name type="scientific">Pseudoxanthobacter soli DSM 19599</name>
    <dbReference type="NCBI Taxonomy" id="1123029"/>
    <lineage>
        <taxon>Bacteria</taxon>
        <taxon>Pseudomonadati</taxon>
        <taxon>Pseudomonadota</taxon>
        <taxon>Alphaproteobacteria</taxon>
        <taxon>Hyphomicrobiales</taxon>
        <taxon>Segnochrobactraceae</taxon>
        <taxon>Pseudoxanthobacter</taxon>
    </lineage>
</organism>
<dbReference type="InterPro" id="IPR008318">
    <property type="entry name" value="UCP030820"/>
</dbReference>
<evidence type="ECO:0000256" key="1">
    <source>
        <dbReference type="SAM" id="MobiDB-lite"/>
    </source>
</evidence>